<evidence type="ECO:0000259" key="5">
    <source>
        <dbReference type="PROSITE" id="PS50977"/>
    </source>
</evidence>
<keyword evidence="1" id="KW-0805">Transcription regulation</keyword>
<accession>A0ABQ2PGV9</accession>
<comment type="caution">
    <text evidence="6">The sequence shown here is derived from an EMBL/GenBank/DDBJ whole genome shotgun (WGS) entry which is preliminary data.</text>
</comment>
<feature type="domain" description="HTH tetR-type" evidence="5">
    <location>
        <begin position="9"/>
        <end position="69"/>
    </location>
</feature>
<organism evidence="6 7">
    <name type="scientific">Silvimonas amylolytica</name>
    <dbReference type="NCBI Taxonomy" id="449663"/>
    <lineage>
        <taxon>Bacteria</taxon>
        <taxon>Pseudomonadati</taxon>
        <taxon>Pseudomonadota</taxon>
        <taxon>Betaproteobacteria</taxon>
        <taxon>Neisseriales</taxon>
        <taxon>Chitinibacteraceae</taxon>
        <taxon>Silvimonas</taxon>
    </lineage>
</organism>
<dbReference type="InterPro" id="IPR050109">
    <property type="entry name" value="HTH-type_TetR-like_transc_reg"/>
</dbReference>
<proteinExistence type="predicted"/>
<gene>
    <name evidence="6" type="ORF">GCM10010971_06630</name>
</gene>
<dbReference type="Proteomes" id="UP000621859">
    <property type="component" value="Unassembled WGS sequence"/>
</dbReference>
<dbReference type="InterPro" id="IPR041479">
    <property type="entry name" value="TetR_CgmR_C"/>
</dbReference>
<dbReference type="Pfam" id="PF17937">
    <property type="entry name" value="TetR_C_28"/>
    <property type="match status" value="1"/>
</dbReference>
<evidence type="ECO:0000313" key="7">
    <source>
        <dbReference type="Proteomes" id="UP000621859"/>
    </source>
</evidence>
<keyword evidence="7" id="KW-1185">Reference proteome</keyword>
<evidence type="ECO:0000313" key="6">
    <source>
        <dbReference type="EMBL" id="GGP24844.1"/>
    </source>
</evidence>
<evidence type="ECO:0000256" key="1">
    <source>
        <dbReference type="ARBA" id="ARBA00023015"/>
    </source>
</evidence>
<dbReference type="EMBL" id="BMLY01000001">
    <property type="protein sequence ID" value="GGP24844.1"/>
    <property type="molecule type" value="Genomic_DNA"/>
</dbReference>
<dbReference type="Pfam" id="PF00440">
    <property type="entry name" value="TetR_N"/>
    <property type="match status" value="1"/>
</dbReference>
<dbReference type="PANTHER" id="PTHR30055:SF234">
    <property type="entry name" value="HTH-TYPE TRANSCRIPTIONAL REGULATOR BETI"/>
    <property type="match status" value="1"/>
</dbReference>
<evidence type="ECO:0000256" key="4">
    <source>
        <dbReference type="PROSITE-ProRule" id="PRU00335"/>
    </source>
</evidence>
<feature type="DNA-binding region" description="H-T-H motif" evidence="4">
    <location>
        <begin position="32"/>
        <end position="51"/>
    </location>
</feature>
<keyword evidence="2 4" id="KW-0238">DNA-binding</keyword>
<dbReference type="InterPro" id="IPR009057">
    <property type="entry name" value="Homeodomain-like_sf"/>
</dbReference>
<protein>
    <submittedName>
        <fullName evidence="6">TetR family transcriptional regulator</fullName>
    </submittedName>
</protein>
<keyword evidence="3" id="KW-0804">Transcription</keyword>
<reference evidence="7" key="1">
    <citation type="journal article" date="2019" name="Int. J. Syst. Evol. Microbiol.">
        <title>The Global Catalogue of Microorganisms (GCM) 10K type strain sequencing project: providing services to taxonomists for standard genome sequencing and annotation.</title>
        <authorList>
            <consortium name="The Broad Institute Genomics Platform"/>
            <consortium name="The Broad Institute Genome Sequencing Center for Infectious Disease"/>
            <person name="Wu L."/>
            <person name="Ma J."/>
        </authorList>
    </citation>
    <scope>NUCLEOTIDE SEQUENCE [LARGE SCALE GENOMIC DNA]</scope>
    <source>
        <strain evidence="7">CGMCC 1.8860</strain>
    </source>
</reference>
<sequence length="194" mass="21116">MATRQARSEQTRRAIVKAALVVLGRDGAARLTFGAVAREAGLSKGAVTRHFPSKKDLLQGILAFRAETFRALRNDFVATQPSDAAPQFIVGQIAMMRAMVENAQSPARAIFSALLDAPEAMQEMGQRIASSLVKAQAETVDPDLAHLRWAAGWGLGLLSVFGLSPFSEDERNQLFNKLGNSDLWRPLEKPAETK</sequence>
<evidence type="ECO:0000256" key="2">
    <source>
        <dbReference type="ARBA" id="ARBA00023125"/>
    </source>
</evidence>
<dbReference type="PROSITE" id="PS50977">
    <property type="entry name" value="HTH_TETR_2"/>
    <property type="match status" value="1"/>
</dbReference>
<dbReference type="Gene3D" id="1.10.357.10">
    <property type="entry name" value="Tetracycline Repressor, domain 2"/>
    <property type="match status" value="1"/>
</dbReference>
<dbReference type="PRINTS" id="PR00455">
    <property type="entry name" value="HTHTETR"/>
</dbReference>
<name>A0ABQ2PGV9_9NEIS</name>
<dbReference type="SUPFAM" id="SSF46689">
    <property type="entry name" value="Homeodomain-like"/>
    <property type="match status" value="1"/>
</dbReference>
<evidence type="ECO:0000256" key="3">
    <source>
        <dbReference type="ARBA" id="ARBA00023163"/>
    </source>
</evidence>
<dbReference type="PANTHER" id="PTHR30055">
    <property type="entry name" value="HTH-TYPE TRANSCRIPTIONAL REGULATOR RUTR"/>
    <property type="match status" value="1"/>
</dbReference>
<dbReference type="InterPro" id="IPR001647">
    <property type="entry name" value="HTH_TetR"/>
</dbReference>
<dbReference type="RefSeq" id="WP_188688767.1">
    <property type="nucleotide sequence ID" value="NZ_BMLY01000001.1"/>
</dbReference>